<evidence type="ECO:0000313" key="3">
    <source>
        <dbReference type="Proteomes" id="UP000886653"/>
    </source>
</evidence>
<evidence type="ECO:0000313" key="2">
    <source>
        <dbReference type="EMBL" id="KAG0146862.1"/>
    </source>
</evidence>
<evidence type="ECO:0008006" key="4">
    <source>
        <dbReference type="Google" id="ProtNLM"/>
    </source>
</evidence>
<name>A0A9P6NJQ7_9BASI</name>
<comment type="caution">
    <text evidence="2">The sequence shown here is derived from an EMBL/GenBank/DDBJ whole genome shotgun (WGS) entry which is preliminary data.</text>
</comment>
<dbReference type="AlphaFoldDB" id="A0A9P6NJQ7"/>
<dbReference type="PROSITE" id="PS51257">
    <property type="entry name" value="PROKAR_LIPOPROTEIN"/>
    <property type="match status" value="1"/>
</dbReference>
<proteinExistence type="predicted"/>
<gene>
    <name evidence="2" type="ORF">CROQUDRAFT_656853</name>
</gene>
<dbReference type="Proteomes" id="UP000886653">
    <property type="component" value="Unassembled WGS sequence"/>
</dbReference>
<organism evidence="2 3">
    <name type="scientific">Cronartium quercuum f. sp. fusiforme G11</name>
    <dbReference type="NCBI Taxonomy" id="708437"/>
    <lineage>
        <taxon>Eukaryota</taxon>
        <taxon>Fungi</taxon>
        <taxon>Dikarya</taxon>
        <taxon>Basidiomycota</taxon>
        <taxon>Pucciniomycotina</taxon>
        <taxon>Pucciniomycetes</taxon>
        <taxon>Pucciniales</taxon>
        <taxon>Coleosporiaceae</taxon>
        <taxon>Cronartium</taxon>
    </lineage>
</organism>
<feature type="signal peptide" evidence="1">
    <location>
        <begin position="1"/>
        <end position="20"/>
    </location>
</feature>
<keyword evidence="1" id="KW-0732">Signal</keyword>
<sequence>MKFRLLAATVFLCSASLASSSCKGGAYFNCNILESAWCTNDLQSLEHAAQAQRKKAYCYSCEDTDSKYALCVKTMHQQHTGRQPQITCGQCTN</sequence>
<protein>
    <recommendedName>
        <fullName evidence="4">Secreted protein</fullName>
    </recommendedName>
</protein>
<keyword evidence="3" id="KW-1185">Reference proteome</keyword>
<feature type="chain" id="PRO_5040160347" description="Secreted protein" evidence="1">
    <location>
        <begin position="21"/>
        <end position="93"/>
    </location>
</feature>
<reference evidence="2" key="1">
    <citation type="submission" date="2013-11" db="EMBL/GenBank/DDBJ databases">
        <title>Genome sequence of the fusiform rust pathogen reveals effectors for host alternation and coevolution with pine.</title>
        <authorList>
            <consortium name="DOE Joint Genome Institute"/>
            <person name="Smith K."/>
            <person name="Pendleton A."/>
            <person name="Kubisiak T."/>
            <person name="Anderson C."/>
            <person name="Salamov A."/>
            <person name="Aerts A."/>
            <person name="Riley R."/>
            <person name="Clum A."/>
            <person name="Lindquist E."/>
            <person name="Ence D."/>
            <person name="Campbell M."/>
            <person name="Kronenberg Z."/>
            <person name="Feau N."/>
            <person name="Dhillon B."/>
            <person name="Hamelin R."/>
            <person name="Burleigh J."/>
            <person name="Smith J."/>
            <person name="Yandell M."/>
            <person name="Nelson C."/>
            <person name="Grigoriev I."/>
            <person name="Davis J."/>
        </authorList>
    </citation>
    <scope>NUCLEOTIDE SEQUENCE</scope>
    <source>
        <strain evidence="2">G11</strain>
    </source>
</reference>
<evidence type="ECO:0000256" key="1">
    <source>
        <dbReference type="SAM" id="SignalP"/>
    </source>
</evidence>
<accession>A0A9P6NJQ7</accession>
<dbReference type="EMBL" id="MU167255">
    <property type="protein sequence ID" value="KAG0146862.1"/>
    <property type="molecule type" value="Genomic_DNA"/>
</dbReference>